<dbReference type="SUPFAM" id="SSF48371">
    <property type="entry name" value="ARM repeat"/>
    <property type="match status" value="1"/>
</dbReference>
<proteinExistence type="predicted"/>
<protein>
    <recommendedName>
        <fullName evidence="3">Uso1/p115-like vesicle tethering protein C-terminal domain-containing protein</fullName>
    </recommendedName>
</protein>
<evidence type="ECO:0000256" key="2">
    <source>
        <dbReference type="SAM" id="MobiDB-lite"/>
    </source>
</evidence>
<evidence type="ECO:0000313" key="5">
    <source>
        <dbReference type="Proteomes" id="UP001438707"/>
    </source>
</evidence>
<comment type="caution">
    <text evidence="4">The sequence shown here is derived from an EMBL/GenBank/DDBJ whole genome shotgun (WGS) entry which is preliminary data.</text>
</comment>
<feature type="domain" description="Uso1/p115-like vesicle tethering protein C-terminal" evidence="3">
    <location>
        <begin position="829"/>
        <end position="937"/>
    </location>
</feature>
<feature type="compositionally biased region" description="Low complexity" evidence="2">
    <location>
        <begin position="837"/>
        <end position="848"/>
    </location>
</feature>
<gene>
    <name evidence="4" type="ORF">WJX74_003406</name>
</gene>
<feature type="compositionally biased region" description="Polar residues" evidence="2">
    <location>
        <begin position="707"/>
        <end position="717"/>
    </location>
</feature>
<dbReference type="GO" id="GO:0005783">
    <property type="term" value="C:endoplasmic reticulum"/>
    <property type="evidence" value="ECO:0007669"/>
    <property type="project" value="TreeGrafter"/>
</dbReference>
<feature type="region of interest" description="Disordered" evidence="2">
    <location>
        <begin position="822"/>
        <end position="848"/>
    </location>
</feature>
<dbReference type="GO" id="GO:0061025">
    <property type="term" value="P:membrane fusion"/>
    <property type="evidence" value="ECO:0007669"/>
    <property type="project" value="TreeGrafter"/>
</dbReference>
<feature type="compositionally biased region" description="Basic and acidic residues" evidence="2">
    <location>
        <begin position="826"/>
        <end position="836"/>
    </location>
</feature>
<accession>A0AAW1REK6</accession>
<dbReference type="InterPro" id="IPR016024">
    <property type="entry name" value="ARM-type_fold"/>
</dbReference>
<dbReference type="Proteomes" id="UP001438707">
    <property type="component" value="Unassembled WGS sequence"/>
</dbReference>
<dbReference type="AlphaFoldDB" id="A0AAW1REK6"/>
<dbReference type="EMBL" id="JALJOS010000013">
    <property type="protein sequence ID" value="KAK9831632.1"/>
    <property type="molecule type" value="Genomic_DNA"/>
</dbReference>
<dbReference type="GO" id="GO:0006886">
    <property type="term" value="P:intracellular protein transport"/>
    <property type="evidence" value="ECO:0007669"/>
    <property type="project" value="InterPro"/>
</dbReference>
<dbReference type="GO" id="GO:0048211">
    <property type="term" value="P:Golgi vesicle docking"/>
    <property type="evidence" value="ECO:0007669"/>
    <property type="project" value="TreeGrafter"/>
</dbReference>
<reference evidence="4 5" key="1">
    <citation type="journal article" date="2024" name="Nat. Commun.">
        <title>Phylogenomics reveals the evolutionary origins of lichenization in chlorophyte algae.</title>
        <authorList>
            <person name="Puginier C."/>
            <person name="Libourel C."/>
            <person name="Otte J."/>
            <person name="Skaloud P."/>
            <person name="Haon M."/>
            <person name="Grisel S."/>
            <person name="Petersen M."/>
            <person name="Berrin J.G."/>
            <person name="Delaux P.M."/>
            <person name="Dal Grande F."/>
            <person name="Keller J."/>
        </authorList>
    </citation>
    <scope>NUCLEOTIDE SEQUENCE [LARGE SCALE GENOMIC DNA]</scope>
    <source>
        <strain evidence="4 5">SAG 2145</strain>
    </source>
</reference>
<dbReference type="InterPro" id="IPR011989">
    <property type="entry name" value="ARM-like"/>
</dbReference>
<feature type="coiled-coil region" evidence="1">
    <location>
        <begin position="653"/>
        <end position="680"/>
    </location>
</feature>
<dbReference type="InterPro" id="IPR006955">
    <property type="entry name" value="Uso1_p115_C"/>
</dbReference>
<keyword evidence="1" id="KW-0175">Coiled coil</keyword>
<evidence type="ECO:0000313" key="4">
    <source>
        <dbReference type="EMBL" id="KAK9831632.1"/>
    </source>
</evidence>
<feature type="compositionally biased region" description="Low complexity" evidence="2">
    <location>
        <begin position="690"/>
        <end position="701"/>
    </location>
</feature>
<dbReference type="Pfam" id="PF04871">
    <property type="entry name" value="Uso1_p115_C"/>
    <property type="match status" value="1"/>
</dbReference>
<dbReference type="GO" id="GO:0005795">
    <property type="term" value="C:Golgi stack"/>
    <property type="evidence" value="ECO:0007669"/>
    <property type="project" value="TreeGrafter"/>
</dbReference>
<feature type="region of interest" description="Disordered" evidence="2">
    <location>
        <begin position="690"/>
        <end position="717"/>
    </location>
</feature>
<evidence type="ECO:0000256" key="1">
    <source>
        <dbReference type="SAM" id="Coils"/>
    </source>
</evidence>
<sequence>MNFLGAVGRTARNALRTAEGSEDDKLVAQLLARVADKEQVEDRKEALTQLCETVSRSEQAQLALGSSGFLQLCAIVQYEQADTEMVQGSLEALVLSMARRPRTKGQNPAAINAELFARAHGNVQLVMGLLKAGQQMQNPHIRLHAVRLLAAIAGTGTPRLSEAILTSPQGVATLMDLLNDTEAIRNEALLLMTALATTSSEIQKNAASEGAFQRLFGIVRDEGGADGGIVVQDCMQLLNNLLQDHQGNQLLFREMGYLQSLPAFLKLQGTHAISKQTAANLSCGMLTLHWLIADKKVTSMDTNDLFVAPLLQAGCFEALQMLALPFGGGSPARLRAQALGCLADLVKMSTAAHEKLMSAKVVASRSGAQTMLLHAAKKLLLPLCCQPHPILNQGRHGHSARSSCWLGLDAAPLFRLQVVGRAASISTILLRSSAASKQRFLNLTFQNQVQPDQGSSQAPSVLLMQLCITWLAQTVNAQLAGVRAAPEAPFQLLHMLITWLLDCPPAAMLLASMQGAMSTLTTMARIRVQGKSDLLGEMIAVCLGQCMVATSSQAAPSGGSEMIDLLAEKVGIASYLELVSNLTQRCARSSAISAESPKKEDSSQQASVGEMFMASTGPEFQAAVGRICQQVQEVIIAAFQEPRPNLSVQDMDETGLRQQFTALERQLQQLQRRSHALLLEATSKANIPAAALADSSSQSQHARNHSSDTTQLPVSSKPQADAFRELMQQTAGISNSSRLLSQSIPCLMMLKPPQVGPAPRPDHHGMLSSMPDARVPQLEARAASMERRTAVAEAENSSLQQQLQSLQAQHLALQQRSVSEQTQLKDQLHRSEEKARQAQTSAQQSQTELQALSNAYSDLEAHAFSLEGQLKGTDRSQDRSVEEHIAAAVASMEQEAEETQNDLMVCIGEEQQKVERLSERLQHMGVDVDKLLCEVGDE</sequence>
<name>A0AAW1REK6_9CHLO</name>
<dbReference type="GO" id="GO:0006888">
    <property type="term" value="P:endoplasmic reticulum to Golgi vesicle-mediated transport"/>
    <property type="evidence" value="ECO:0007669"/>
    <property type="project" value="TreeGrafter"/>
</dbReference>
<organism evidence="4 5">
    <name type="scientific">Apatococcus lobatus</name>
    <dbReference type="NCBI Taxonomy" id="904363"/>
    <lineage>
        <taxon>Eukaryota</taxon>
        <taxon>Viridiplantae</taxon>
        <taxon>Chlorophyta</taxon>
        <taxon>core chlorophytes</taxon>
        <taxon>Trebouxiophyceae</taxon>
        <taxon>Chlorellales</taxon>
        <taxon>Chlorellaceae</taxon>
        <taxon>Apatococcus</taxon>
    </lineage>
</organism>
<keyword evidence="5" id="KW-1185">Reference proteome</keyword>
<dbReference type="PANTHER" id="PTHR10013">
    <property type="entry name" value="GENERAL VESICULAR TRANSPORT FACTOR P115"/>
    <property type="match status" value="1"/>
</dbReference>
<evidence type="ECO:0000259" key="3">
    <source>
        <dbReference type="Pfam" id="PF04871"/>
    </source>
</evidence>
<dbReference type="PANTHER" id="PTHR10013:SF0">
    <property type="entry name" value="GENERAL VESICULAR TRANSPORT FACTOR P115"/>
    <property type="match status" value="1"/>
</dbReference>
<dbReference type="InterPro" id="IPR024095">
    <property type="entry name" value="Vesicle_P115"/>
</dbReference>
<dbReference type="GO" id="GO:0012507">
    <property type="term" value="C:ER to Golgi transport vesicle membrane"/>
    <property type="evidence" value="ECO:0007669"/>
    <property type="project" value="TreeGrafter"/>
</dbReference>
<dbReference type="Gene3D" id="1.25.10.10">
    <property type="entry name" value="Leucine-rich Repeat Variant"/>
    <property type="match status" value="2"/>
</dbReference>